<keyword evidence="3" id="KW-0378">Hydrolase</keyword>
<dbReference type="PANTHER" id="PTHR23129">
    <property type="entry name" value="ACYL-COENZYME A DIPHOSPHATASE FITM2"/>
    <property type="match status" value="1"/>
</dbReference>
<gene>
    <name evidence="9" type="ORF">Baya_6531</name>
</gene>
<dbReference type="PANTHER" id="PTHR23129:SF1">
    <property type="entry name" value="ACYL-COENZYME A DIPHOSPHATASE FITM2"/>
    <property type="match status" value="1"/>
</dbReference>
<evidence type="ECO:0000256" key="6">
    <source>
        <dbReference type="ARBA" id="ARBA00023098"/>
    </source>
</evidence>
<keyword evidence="6" id="KW-0443">Lipid metabolism</keyword>
<accession>A0A556U0H8</accession>
<dbReference type="AlphaFoldDB" id="A0A556U0H8"/>
<evidence type="ECO:0000256" key="4">
    <source>
        <dbReference type="ARBA" id="ARBA00022824"/>
    </source>
</evidence>
<dbReference type="GO" id="GO:0034389">
    <property type="term" value="P:lipid droplet organization"/>
    <property type="evidence" value="ECO:0007669"/>
    <property type="project" value="InterPro"/>
</dbReference>
<protein>
    <submittedName>
        <fullName evidence="9">Fat storage-inducing transmembrane protein 2</fullName>
    </submittedName>
</protein>
<dbReference type="InterPro" id="IPR019388">
    <property type="entry name" value="FIT"/>
</dbReference>
<comment type="caution">
    <text evidence="9">The sequence shown here is derived from an EMBL/GenBank/DDBJ whole genome shotgun (WGS) entry which is preliminary data.</text>
</comment>
<feature type="transmembrane region" description="Helical" evidence="8">
    <location>
        <begin position="32"/>
        <end position="49"/>
    </location>
</feature>
<evidence type="ECO:0000313" key="9">
    <source>
        <dbReference type="EMBL" id="TSL61260.1"/>
    </source>
</evidence>
<dbReference type="Proteomes" id="UP000319801">
    <property type="component" value="Unassembled WGS sequence"/>
</dbReference>
<keyword evidence="5 8" id="KW-1133">Transmembrane helix</keyword>
<dbReference type="GO" id="GO:0010945">
    <property type="term" value="F:coenzyme A diphosphatase activity"/>
    <property type="evidence" value="ECO:0007669"/>
    <property type="project" value="InterPro"/>
</dbReference>
<evidence type="ECO:0000256" key="7">
    <source>
        <dbReference type="ARBA" id="ARBA00023136"/>
    </source>
</evidence>
<evidence type="ECO:0000313" key="10">
    <source>
        <dbReference type="Proteomes" id="UP000319801"/>
    </source>
</evidence>
<dbReference type="HAMAP" id="MF_03230">
    <property type="entry name" value="FITM2"/>
    <property type="match status" value="1"/>
</dbReference>
<keyword evidence="7 8" id="KW-0472">Membrane</keyword>
<feature type="transmembrane region" description="Helical" evidence="8">
    <location>
        <begin position="61"/>
        <end position="80"/>
    </location>
</feature>
<comment type="subcellular location">
    <subcellularLocation>
        <location evidence="1">Endoplasmic reticulum membrane</location>
        <topology evidence="1">Multi-pass membrane protein</topology>
    </subcellularLocation>
</comment>
<evidence type="ECO:0000256" key="1">
    <source>
        <dbReference type="ARBA" id="ARBA00004477"/>
    </source>
</evidence>
<sequence length="222" mass="25508">MELVTVREKLSVSSIFCALKVWGMSYFVKVSWGWNLVLLLPFIFLSNSYNKNLIFVTKRLSSLAVATAIWYSCTNMFFYIENITGACYETEDMQNVQEGFSTKTECKNAGNYWEGFDISGHSFILSYSTLLIVEETVPMLNLVQHRQNRTIILDGLYLALNAIALIWVWMFACTSVYFHDISQKVLGTGFGVFGWYVTYKFWYMKPCSPGLPPGQSDHKHHD</sequence>
<evidence type="ECO:0000256" key="8">
    <source>
        <dbReference type="SAM" id="Phobius"/>
    </source>
</evidence>
<name>A0A556U0H8_BAGYA</name>
<dbReference type="Pfam" id="PF10261">
    <property type="entry name" value="FIT"/>
    <property type="match status" value="2"/>
</dbReference>
<dbReference type="EMBL" id="VCAZ01000034">
    <property type="protein sequence ID" value="TSL61260.1"/>
    <property type="molecule type" value="Genomic_DNA"/>
</dbReference>
<evidence type="ECO:0000256" key="5">
    <source>
        <dbReference type="ARBA" id="ARBA00022989"/>
    </source>
</evidence>
<keyword evidence="2 8" id="KW-0812">Transmembrane</keyword>
<evidence type="ECO:0000256" key="2">
    <source>
        <dbReference type="ARBA" id="ARBA00022692"/>
    </source>
</evidence>
<feature type="transmembrane region" description="Helical" evidence="8">
    <location>
        <begin position="155"/>
        <end position="179"/>
    </location>
</feature>
<dbReference type="GO" id="GO:0008654">
    <property type="term" value="P:phospholipid biosynthetic process"/>
    <property type="evidence" value="ECO:0007669"/>
    <property type="project" value="TreeGrafter"/>
</dbReference>
<proteinExistence type="inferred from homology"/>
<dbReference type="GO" id="GO:0005789">
    <property type="term" value="C:endoplasmic reticulum membrane"/>
    <property type="evidence" value="ECO:0007669"/>
    <property type="project" value="UniProtKB-SubCell"/>
</dbReference>
<keyword evidence="10" id="KW-1185">Reference proteome</keyword>
<keyword evidence="4" id="KW-0256">Endoplasmic reticulum</keyword>
<evidence type="ECO:0000256" key="3">
    <source>
        <dbReference type="ARBA" id="ARBA00022801"/>
    </source>
</evidence>
<organism evidence="9 10">
    <name type="scientific">Bagarius yarrelli</name>
    <name type="common">Goonch</name>
    <name type="synonym">Bagrus yarrelli</name>
    <dbReference type="NCBI Taxonomy" id="175774"/>
    <lineage>
        <taxon>Eukaryota</taxon>
        <taxon>Metazoa</taxon>
        <taxon>Chordata</taxon>
        <taxon>Craniata</taxon>
        <taxon>Vertebrata</taxon>
        <taxon>Euteleostomi</taxon>
        <taxon>Actinopterygii</taxon>
        <taxon>Neopterygii</taxon>
        <taxon>Teleostei</taxon>
        <taxon>Ostariophysi</taxon>
        <taxon>Siluriformes</taxon>
        <taxon>Sisoridae</taxon>
        <taxon>Sisorinae</taxon>
        <taxon>Bagarius</taxon>
    </lineage>
</organism>
<reference evidence="9 10" key="1">
    <citation type="journal article" date="2019" name="Genome Biol. Evol.">
        <title>Whole-Genome Sequencing of the Giant Devil Catfish, Bagarius yarrelli.</title>
        <authorList>
            <person name="Jiang W."/>
            <person name="Lv Y."/>
            <person name="Cheng L."/>
            <person name="Yang K."/>
            <person name="Chao B."/>
            <person name="Wang X."/>
            <person name="Li Y."/>
            <person name="Pan X."/>
            <person name="You X."/>
            <person name="Zhang Y."/>
            <person name="Yang J."/>
            <person name="Li J."/>
            <person name="Zhang X."/>
            <person name="Liu S."/>
            <person name="Sun C."/>
            <person name="Yang J."/>
            <person name="Shi Q."/>
        </authorList>
    </citation>
    <scope>NUCLEOTIDE SEQUENCE [LARGE SCALE GENOMIC DNA]</scope>
    <source>
        <strain evidence="9">JWS20170419001</strain>
        <tissue evidence="9">Muscle</tissue>
    </source>
</reference>
<dbReference type="GO" id="GO:0019915">
    <property type="term" value="P:lipid storage"/>
    <property type="evidence" value="ECO:0007669"/>
    <property type="project" value="InterPro"/>
</dbReference>
<dbReference type="OrthoDB" id="5579088at2759"/>
<dbReference type="InterPro" id="IPR046401">
    <property type="entry name" value="FITM1/2"/>
</dbReference>